<feature type="transmembrane region" description="Helical" evidence="6">
    <location>
        <begin position="268"/>
        <end position="284"/>
    </location>
</feature>
<dbReference type="InterPro" id="IPR051533">
    <property type="entry name" value="WaaL-like"/>
</dbReference>
<comment type="caution">
    <text evidence="8">The sequence shown here is derived from an EMBL/GenBank/DDBJ whole genome shotgun (WGS) entry which is preliminary data.</text>
</comment>
<feature type="transmembrane region" description="Helical" evidence="6">
    <location>
        <begin position="327"/>
        <end position="348"/>
    </location>
</feature>
<sequence>MFIAADMEKAILEAIKITALLPFSILFSTLAKEQMMKVFRWLPYMGGFLVVVGIVFQMNRQNRLESTIGYANALAIFLLISLLITFLFYVRKASKSDFTLMIIQATGLMFTYSRAVWVLWLLSLIALVMFQEFRKRSIWLQIVWVHLISFIVTALLKKDVLFFWSRLKTIQPETSEFRMRLVYWKDSLSMIADNWWLGTGGGGWSVLQSKYQSEAYFVRFVHNHYLQLALDIGVFGSLLFIFIVLYFYYKSFILIKSLKPTEANSSLLWIKGILLAGTVLLLHAGFDFDFSFLLVFALLLMLIEYAIGESPCRAVIVFQPGIFTKTIVSISLAAMLLFTSWVTVGNFIQVRGQNNVAIGELQMAVKNFSRVQKMMPWAASSYYEMAKVYVLLGNKTNDRNDYLNAKNQIEHAVQLAPSEELYLALSEDIKRYFIKE</sequence>
<dbReference type="PANTHER" id="PTHR37422">
    <property type="entry name" value="TEICHURONIC ACID BIOSYNTHESIS PROTEIN TUAE"/>
    <property type="match status" value="1"/>
</dbReference>
<evidence type="ECO:0000256" key="5">
    <source>
        <dbReference type="PROSITE-ProRule" id="PRU00339"/>
    </source>
</evidence>
<keyword evidence="4 6" id="KW-0472">Membrane</keyword>
<keyword evidence="5" id="KW-0802">TPR repeat</keyword>
<feature type="transmembrane region" description="Helical" evidence="6">
    <location>
        <begin position="110"/>
        <end position="130"/>
    </location>
</feature>
<organism evidence="8 9">
    <name type="scientific">Paenibacillus planticolens</name>
    <dbReference type="NCBI Taxonomy" id="2654976"/>
    <lineage>
        <taxon>Bacteria</taxon>
        <taxon>Bacillati</taxon>
        <taxon>Bacillota</taxon>
        <taxon>Bacilli</taxon>
        <taxon>Bacillales</taxon>
        <taxon>Paenibacillaceae</taxon>
        <taxon>Paenibacillus</taxon>
    </lineage>
</organism>
<keyword evidence="2 6" id="KW-0812">Transmembrane</keyword>
<feature type="transmembrane region" description="Helical" evidence="6">
    <location>
        <begin position="137"/>
        <end position="156"/>
    </location>
</feature>
<evidence type="ECO:0000256" key="6">
    <source>
        <dbReference type="SAM" id="Phobius"/>
    </source>
</evidence>
<evidence type="ECO:0000256" key="2">
    <source>
        <dbReference type="ARBA" id="ARBA00022692"/>
    </source>
</evidence>
<evidence type="ECO:0000259" key="7">
    <source>
        <dbReference type="Pfam" id="PF04932"/>
    </source>
</evidence>
<comment type="subcellular location">
    <subcellularLocation>
        <location evidence="1">Membrane</location>
        <topology evidence="1">Multi-pass membrane protein</topology>
    </subcellularLocation>
</comment>
<gene>
    <name evidence="8" type="ORF">GC097_05050</name>
</gene>
<feature type="transmembrane region" description="Helical" evidence="6">
    <location>
        <begin position="41"/>
        <end position="58"/>
    </location>
</feature>
<feature type="transmembrane region" description="Helical" evidence="6">
    <location>
        <begin position="290"/>
        <end position="307"/>
    </location>
</feature>
<evidence type="ECO:0000256" key="4">
    <source>
        <dbReference type="ARBA" id="ARBA00023136"/>
    </source>
</evidence>
<dbReference type="PROSITE" id="PS50005">
    <property type="entry name" value="TPR"/>
    <property type="match status" value="1"/>
</dbReference>
<dbReference type="EMBL" id="WHNZ01000013">
    <property type="protein sequence ID" value="NOU99394.1"/>
    <property type="molecule type" value="Genomic_DNA"/>
</dbReference>
<feature type="domain" description="O-antigen ligase-related" evidence="7">
    <location>
        <begin position="100"/>
        <end position="241"/>
    </location>
</feature>
<keyword evidence="9" id="KW-1185">Reference proteome</keyword>
<name>A0ABX1ZH22_9BACL</name>
<proteinExistence type="predicted"/>
<accession>A0ABX1ZH22</accession>
<feature type="transmembrane region" description="Helical" evidence="6">
    <location>
        <begin position="225"/>
        <end position="248"/>
    </location>
</feature>
<dbReference type="PANTHER" id="PTHR37422:SF13">
    <property type="entry name" value="LIPOPOLYSACCHARIDE BIOSYNTHESIS PROTEIN PA4999-RELATED"/>
    <property type="match status" value="1"/>
</dbReference>
<dbReference type="InterPro" id="IPR007016">
    <property type="entry name" value="O-antigen_ligase-rel_domated"/>
</dbReference>
<protein>
    <recommendedName>
        <fullName evidence="7">O-antigen ligase-related domain-containing protein</fullName>
    </recommendedName>
</protein>
<evidence type="ECO:0000313" key="9">
    <source>
        <dbReference type="Proteomes" id="UP000618579"/>
    </source>
</evidence>
<feature type="transmembrane region" description="Helical" evidence="6">
    <location>
        <begin position="70"/>
        <end position="90"/>
    </location>
</feature>
<dbReference type="Proteomes" id="UP000618579">
    <property type="component" value="Unassembled WGS sequence"/>
</dbReference>
<keyword evidence="3 6" id="KW-1133">Transmembrane helix</keyword>
<evidence type="ECO:0000313" key="8">
    <source>
        <dbReference type="EMBL" id="NOU99394.1"/>
    </source>
</evidence>
<evidence type="ECO:0000256" key="3">
    <source>
        <dbReference type="ARBA" id="ARBA00022989"/>
    </source>
</evidence>
<feature type="repeat" description="TPR" evidence="5">
    <location>
        <begin position="386"/>
        <end position="419"/>
    </location>
</feature>
<reference evidence="8 9" key="1">
    <citation type="submission" date="2019-10" db="EMBL/GenBank/DDBJ databases">
        <title>Description of Paenibacillus pedi sp. nov.</title>
        <authorList>
            <person name="Carlier A."/>
            <person name="Qi S."/>
        </authorList>
    </citation>
    <scope>NUCLEOTIDE SEQUENCE [LARGE SCALE GENOMIC DNA]</scope>
    <source>
        <strain evidence="8 9">LMG 31457</strain>
    </source>
</reference>
<dbReference type="Pfam" id="PF04932">
    <property type="entry name" value="Wzy_C"/>
    <property type="match status" value="1"/>
</dbReference>
<dbReference type="InterPro" id="IPR019734">
    <property type="entry name" value="TPR_rpt"/>
</dbReference>
<evidence type="ECO:0000256" key="1">
    <source>
        <dbReference type="ARBA" id="ARBA00004141"/>
    </source>
</evidence>